<dbReference type="PANTHER" id="PTHR18860">
    <property type="entry name" value="14-3-3 PROTEIN"/>
    <property type="match status" value="1"/>
</dbReference>
<name>A0ABP0J7V7_9DINO</name>
<evidence type="ECO:0000313" key="4">
    <source>
        <dbReference type="Proteomes" id="UP001642484"/>
    </source>
</evidence>
<dbReference type="PRINTS" id="PR00305">
    <property type="entry name" value="1433ZETA"/>
</dbReference>
<dbReference type="InterPro" id="IPR000308">
    <property type="entry name" value="14-3-3"/>
</dbReference>
<evidence type="ECO:0000259" key="2">
    <source>
        <dbReference type="SMART" id="SM00101"/>
    </source>
</evidence>
<keyword evidence="4" id="KW-1185">Reference proteome</keyword>
<dbReference type="SUPFAM" id="SSF48445">
    <property type="entry name" value="14-3-3 protein"/>
    <property type="match status" value="1"/>
</dbReference>
<gene>
    <name evidence="3" type="ORF">CCMP2556_LOCUS10071</name>
</gene>
<evidence type="ECO:0000313" key="3">
    <source>
        <dbReference type="EMBL" id="CAK9010429.1"/>
    </source>
</evidence>
<evidence type="ECO:0000256" key="1">
    <source>
        <dbReference type="ARBA" id="ARBA00006141"/>
    </source>
</evidence>
<dbReference type="SMART" id="SM00101">
    <property type="entry name" value="14_3_3"/>
    <property type="match status" value="1"/>
</dbReference>
<sequence length="245" mass="27469">MGRRKQASLPPEEEAIILANVAERAERYDDMVEYMKDRVKAGKALSREEREMLAAAFKGAMSNRRLAVRVCKSIQSQEEEADKEKNAALTSGYLTKVRLELQGLCIQILELIEGILLPKAENGEPMVFYKKLQADYYRYLAEFLEGDGHKEAVASAIEVYADATAEAERHLMVTHPVRLGLALNYAVFQQVIRKDDSSAVRIAKDAYLSAVRALEGMPQEAVRDAHPILALLQENLQVWSPEGFS</sequence>
<dbReference type="PIRSF" id="PIRSF000868">
    <property type="entry name" value="14-3-3"/>
    <property type="match status" value="1"/>
</dbReference>
<organism evidence="3 4">
    <name type="scientific">Durusdinium trenchii</name>
    <dbReference type="NCBI Taxonomy" id="1381693"/>
    <lineage>
        <taxon>Eukaryota</taxon>
        <taxon>Sar</taxon>
        <taxon>Alveolata</taxon>
        <taxon>Dinophyceae</taxon>
        <taxon>Suessiales</taxon>
        <taxon>Symbiodiniaceae</taxon>
        <taxon>Durusdinium</taxon>
    </lineage>
</organism>
<accession>A0ABP0J7V7</accession>
<dbReference type="InterPro" id="IPR023410">
    <property type="entry name" value="14-3-3_domain"/>
</dbReference>
<dbReference type="CDD" id="cd08774">
    <property type="entry name" value="14-3-3"/>
    <property type="match status" value="1"/>
</dbReference>
<comment type="caution">
    <text evidence="3">The sequence shown here is derived from an EMBL/GenBank/DDBJ whole genome shotgun (WGS) entry which is preliminary data.</text>
</comment>
<dbReference type="Pfam" id="PF00244">
    <property type="entry name" value="14-3-3"/>
    <property type="match status" value="1"/>
</dbReference>
<dbReference type="InterPro" id="IPR036815">
    <property type="entry name" value="14-3-3_dom_sf"/>
</dbReference>
<proteinExistence type="inferred from homology"/>
<dbReference type="Proteomes" id="UP001642484">
    <property type="component" value="Unassembled WGS sequence"/>
</dbReference>
<feature type="domain" description="14-3-3" evidence="2">
    <location>
        <begin position="12"/>
        <end position="242"/>
    </location>
</feature>
<dbReference type="EMBL" id="CAXAMN010004658">
    <property type="protein sequence ID" value="CAK9010429.1"/>
    <property type="molecule type" value="Genomic_DNA"/>
</dbReference>
<protein>
    <recommendedName>
        <fullName evidence="2">14-3-3 domain-containing protein</fullName>
    </recommendedName>
</protein>
<dbReference type="Gene3D" id="1.20.190.20">
    <property type="entry name" value="14-3-3 domain"/>
    <property type="match status" value="1"/>
</dbReference>
<reference evidence="3 4" key="1">
    <citation type="submission" date="2024-02" db="EMBL/GenBank/DDBJ databases">
        <authorList>
            <person name="Chen Y."/>
            <person name="Shah S."/>
            <person name="Dougan E. K."/>
            <person name="Thang M."/>
            <person name="Chan C."/>
        </authorList>
    </citation>
    <scope>NUCLEOTIDE SEQUENCE [LARGE SCALE GENOMIC DNA]</scope>
</reference>
<comment type="similarity">
    <text evidence="1">Belongs to the 14-3-3 family.</text>
</comment>